<keyword evidence="2 6" id="KW-0812">Transmembrane</keyword>
<feature type="transmembrane region" description="Helical" evidence="6">
    <location>
        <begin position="403"/>
        <end position="420"/>
    </location>
</feature>
<dbReference type="AlphaFoldDB" id="A0A2H0DWL3"/>
<evidence type="ECO:0000313" key="8">
    <source>
        <dbReference type="EMBL" id="PIP86557.1"/>
    </source>
</evidence>
<feature type="transmembrane region" description="Helical" evidence="6">
    <location>
        <begin position="72"/>
        <end position="93"/>
    </location>
</feature>
<keyword evidence="3 6" id="KW-1133">Transmembrane helix</keyword>
<evidence type="ECO:0000256" key="5">
    <source>
        <dbReference type="PROSITE-ProRule" id="PRU00339"/>
    </source>
</evidence>
<dbReference type="PANTHER" id="PTHR37422">
    <property type="entry name" value="TEICHURONIC ACID BIOSYNTHESIS PROTEIN TUAE"/>
    <property type="match status" value="1"/>
</dbReference>
<keyword evidence="4 6" id="KW-0472">Membrane</keyword>
<feature type="transmembrane region" description="Helical" evidence="6">
    <location>
        <begin position="197"/>
        <end position="215"/>
    </location>
</feature>
<dbReference type="PROSITE" id="PS50005">
    <property type="entry name" value="TPR"/>
    <property type="match status" value="3"/>
</dbReference>
<evidence type="ECO:0000256" key="6">
    <source>
        <dbReference type="SAM" id="Phobius"/>
    </source>
</evidence>
<gene>
    <name evidence="8" type="ORF">COW82_01320</name>
</gene>
<feature type="transmembrane region" description="Helical" evidence="6">
    <location>
        <begin position="221"/>
        <end position="238"/>
    </location>
</feature>
<feature type="repeat" description="TPR" evidence="5">
    <location>
        <begin position="539"/>
        <end position="572"/>
    </location>
</feature>
<dbReference type="Pfam" id="PF04932">
    <property type="entry name" value="Wzy_C"/>
    <property type="match status" value="1"/>
</dbReference>
<evidence type="ECO:0000259" key="7">
    <source>
        <dbReference type="Pfam" id="PF04932"/>
    </source>
</evidence>
<feature type="transmembrane region" description="Helical" evidence="6">
    <location>
        <begin position="171"/>
        <end position="190"/>
    </location>
</feature>
<feature type="repeat" description="TPR" evidence="5">
    <location>
        <begin position="573"/>
        <end position="606"/>
    </location>
</feature>
<dbReference type="Gene3D" id="1.25.40.10">
    <property type="entry name" value="Tetratricopeptide repeat domain"/>
    <property type="match status" value="1"/>
</dbReference>
<feature type="transmembrane region" description="Helical" evidence="6">
    <location>
        <begin position="105"/>
        <end position="123"/>
    </location>
</feature>
<evidence type="ECO:0000313" key="9">
    <source>
        <dbReference type="Proteomes" id="UP000231276"/>
    </source>
</evidence>
<evidence type="ECO:0000256" key="1">
    <source>
        <dbReference type="ARBA" id="ARBA00004141"/>
    </source>
</evidence>
<accession>A0A2H0DWL3</accession>
<dbReference type="InterPro" id="IPR007016">
    <property type="entry name" value="O-antigen_ligase-rel_domated"/>
</dbReference>
<feature type="repeat" description="TPR" evidence="5">
    <location>
        <begin position="638"/>
        <end position="671"/>
    </location>
</feature>
<protein>
    <recommendedName>
        <fullName evidence="7">O-antigen ligase-related domain-containing protein</fullName>
    </recommendedName>
</protein>
<dbReference type="PANTHER" id="PTHR37422:SF13">
    <property type="entry name" value="LIPOPOLYSACCHARIDE BIOSYNTHESIS PROTEIN PA4999-RELATED"/>
    <property type="match status" value="1"/>
</dbReference>
<name>A0A2H0DWL3_9BACT</name>
<reference evidence="8 9" key="1">
    <citation type="submission" date="2017-09" db="EMBL/GenBank/DDBJ databases">
        <title>Depth-based differentiation of microbial function through sediment-hosted aquifers and enrichment of novel symbionts in the deep terrestrial subsurface.</title>
        <authorList>
            <person name="Probst A.J."/>
            <person name="Ladd B."/>
            <person name="Jarett J.K."/>
            <person name="Geller-Mcgrath D.E."/>
            <person name="Sieber C.M."/>
            <person name="Emerson J.B."/>
            <person name="Anantharaman K."/>
            <person name="Thomas B.C."/>
            <person name="Malmstrom R."/>
            <person name="Stieglmeier M."/>
            <person name="Klingl A."/>
            <person name="Woyke T."/>
            <person name="Ryan C.M."/>
            <person name="Banfield J.F."/>
        </authorList>
    </citation>
    <scope>NUCLEOTIDE SEQUENCE [LARGE SCALE GENOMIC DNA]</scope>
    <source>
        <strain evidence="8">CG22_combo_CG10-13_8_21_14_all_43_18</strain>
    </source>
</reference>
<proteinExistence type="predicted"/>
<evidence type="ECO:0000256" key="3">
    <source>
        <dbReference type="ARBA" id="ARBA00022989"/>
    </source>
</evidence>
<feature type="transmembrane region" description="Helical" evidence="6">
    <location>
        <begin position="130"/>
        <end position="151"/>
    </location>
</feature>
<dbReference type="GO" id="GO:0016020">
    <property type="term" value="C:membrane"/>
    <property type="evidence" value="ECO:0007669"/>
    <property type="project" value="UniProtKB-SubCell"/>
</dbReference>
<evidence type="ECO:0000256" key="2">
    <source>
        <dbReference type="ARBA" id="ARBA00022692"/>
    </source>
</evidence>
<dbReference type="SMART" id="SM00028">
    <property type="entry name" value="TPR"/>
    <property type="match status" value="4"/>
</dbReference>
<feature type="transmembrane region" description="Helical" evidence="6">
    <location>
        <begin position="432"/>
        <end position="453"/>
    </location>
</feature>
<organism evidence="8 9">
    <name type="scientific">Candidatus Campbellbacteria bacterium CG22_combo_CG10-13_8_21_14_all_43_18</name>
    <dbReference type="NCBI Taxonomy" id="1974530"/>
    <lineage>
        <taxon>Bacteria</taxon>
        <taxon>Candidatus Campbelliibacteriota</taxon>
    </lineage>
</organism>
<dbReference type="InterPro" id="IPR011990">
    <property type="entry name" value="TPR-like_helical_dom_sf"/>
</dbReference>
<dbReference type="InterPro" id="IPR051533">
    <property type="entry name" value="WaaL-like"/>
</dbReference>
<feature type="transmembrane region" description="Helical" evidence="6">
    <location>
        <begin position="41"/>
        <end position="60"/>
    </location>
</feature>
<feature type="transmembrane region" description="Helical" evidence="6">
    <location>
        <begin position="348"/>
        <end position="372"/>
    </location>
</feature>
<feature type="domain" description="O-antigen ligase-related" evidence="7">
    <location>
        <begin position="206"/>
        <end position="361"/>
    </location>
</feature>
<comment type="caution">
    <text evidence="8">The sequence shown here is derived from an EMBL/GenBank/DDBJ whole genome shotgun (WGS) entry which is preliminary data.</text>
</comment>
<dbReference type="EMBL" id="PCTS01000019">
    <property type="protein sequence ID" value="PIP86557.1"/>
    <property type="molecule type" value="Genomic_DNA"/>
</dbReference>
<dbReference type="SUPFAM" id="SSF48452">
    <property type="entry name" value="TPR-like"/>
    <property type="match status" value="1"/>
</dbReference>
<dbReference type="Proteomes" id="UP000231276">
    <property type="component" value="Unassembled WGS sequence"/>
</dbReference>
<keyword evidence="5" id="KW-0802">TPR repeat</keyword>
<dbReference type="InterPro" id="IPR019734">
    <property type="entry name" value="TPR_rpt"/>
</dbReference>
<evidence type="ECO:0000256" key="4">
    <source>
        <dbReference type="ARBA" id="ARBA00023136"/>
    </source>
</evidence>
<dbReference type="Pfam" id="PF13181">
    <property type="entry name" value="TPR_8"/>
    <property type="match status" value="1"/>
</dbReference>
<sequence>MNFTFERYLKWMTTGALFLTPFVPLFISTSLFFPFITGKAFLFRILVELSFGSWLILALWKPEYRPQKSGLFVILSAFVGFIALSDIMGGHFLKSFWSNFERMEGLVTLLHLLFYFYVLSSFLKTDKIWSYLLNTTILASLFSAGRGFLQLFGLFQSIQSGARIDGTFGNASYMAVYMLFHIFIAAYLLFREETKKVMKWFYGFVILFESFVLFFTQTRGAILALVGGAFLSALLIAIFEKDRKGIKKVAAWFAGGLLLLVALFFLLKDTSAVQSVPPLKRIASISLTERTTSSRFLIWDMAWQGFKEKPLFGWGQENFIFIFEKYYNPGMWNQEPWFDRAHNIFFDWLSAGGIFGLLSYLSIYLFAFAGLYKTERLSVVSKSLFASLLVGYFIHNFFVFDNIGSYLMFILVLSFIHFKTKPEGVRKPAKPLAFREFLTPVAVVMTIFFLYFFNVKSILSASTLLRALSPQEEGVTKNLEYYKKALSYDTYGNQEIREQLLSASSAIINRDVSQELKENFIQFSLDEMQKQVDSNPQSARHQVFMGSFLNRLKLYDRAIPYLEKALELSPRKQPIYFEFITNYLASGNLEKAIDFSRRAYELAPDFDDARIIYAVTLIYGNNFNEAGALLKEKYGEETIADERLASAYFEAGEREKAILSWQKLVAAVPENIQYRTSLAAAYLSGDFREEAILEIQKAIEINPDFKNQGEFFIREIKAGRNP</sequence>
<feature type="transmembrane region" description="Helical" evidence="6">
    <location>
        <begin position="12"/>
        <end position="35"/>
    </location>
</feature>
<feature type="transmembrane region" description="Helical" evidence="6">
    <location>
        <begin position="379"/>
        <end position="397"/>
    </location>
</feature>
<feature type="transmembrane region" description="Helical" evidence="6">
    <location>
        <begin position="250"/>
        <end position="267"/>
    </location>
</feature>
<comment type="subcellular location">
    <subcellularLocation>
        <location evidence="1">Membrane</location>
        <topology evidence="1">Multi-pass membrane protein</topology>
    </subcellularLocation>
</comment>